<keyword evidence="3" id="KW-1185">Reference proteome</keyword>
<name>A0ABS2N6V8_9BACI</name>
<dbReference type="Proteomes" id="UP001646157">
    <property type="component" value="Unassembled WGS sequence"/>
</dbReference>
<sequence length="74" mass="8144">MRFVTISPTAPFPDLQNVNKSMEDITTFAKQSVDIAQRVDASTDNQTNGFMMLKIAPIMGAAALVLIQFLLIKN</sequence>
<gene>
    <name evidence="2" type="ORF">JOC86_000134</name>
</gene>
<evidence type="ECO:0000256" key="1">
    <source>
        <dbReference type="SAM" id="Phobius"/>
    </source>
</evidence>
<evidence type="ECO:0000313" key="2">
    <source>
        <dbReference type="EMBL" id="MBM7583597.1"/>
    </source>
</evidence>
<dbReference type="EMBL" id="JAFBDZ010000001">
    <property type="protein sequence ID" value="MBM7583597.1"/>
    <property type="molecule type" value="Genomic_DNA"/>
</dbReference>
<organism evidence="2 3">
    <name type="scientific">Rossellomorea pakistanensis</name>
    <dbReference type="NCBI Taxonomy" id="992288"/>
    <lineage>
        <taxon>Bacteria</taxon>
        <taxon>Bacillati</taxon>
        <taxon>Bacillota</taxon>
        <taxon>Bacilli</taxon>
        <taxon>Bacillales</taxon>
        <taxon>Bacillaceae</taxon>
        <taxon>Rossellomorea</taxon>
    </lineage>
</organism>
<protein>
    <submittedName>
        <fullName evidence="2">Uncharacterized protein</fullName>
    </submittedName>
</protein>
<keyword evidence="1" id="KW-0472">Membrane</keyword>
<accession>A0ABS2N6V8</accession>
<dbReference type="RefSeq" id="WP_205167860.1">
    <property type="nucleotide sequence ID" value="NZ_JAFBDZ010000001.1"/>
</dbReference>
<comment type="caution">
    <text evidence="2">The sequence shown here is derived from an EMBL/GenBank/DDBJ whole genome shotgun (WGS) entry which is preliminary data.</text>
</comment>
<keyword evidence="1" id="KW-1133">Transmembrane helix</keyword>
<keyword evidence="1" id="KW-0812">Transmembrane</keyword>
<evidence type="ECO:0000313" key="3">
    <source>
        <dbReference type="Proteomes" id="UP001646157"/>
    </source>
</evidence>
<feature type="transmembrane region" description="Helical" evidence="1">
    <location>
        <begin position="51"/>
        <end position="72"/>
    </location>
</feature>
<reference evidence="2 3" key="1">
    <citation type="submission" date="2021-01" db="EMBL/GenBank/DDBJ databases">
        <title>Genomic Encyclopedia of Type Strains, Phase IV (KMG-IV): sequencing the most valuable type-strain genomes for metagenomic binning, comparative biology and taxonomic classification.</title>
        <authorList>
            <person name="Goeker M."/>
        </authorList>
    </citation>
    <scope>NUCLEOTIDE SEQUENCE [LARGE SCALE GENOMIC DNA]</scope>
    <source>
        <strain evidence="2 3">DSM 24834</strain>
    </source>
</reference>
<proteinExistence type="predicted"/>